<dbReference type="AlphaFoldDB" id="A0A813DZQ9"/>
<feature type="non-terminal residue" evidence="2">
    <location>
        <position position="1"/>
    </location>
</feature>
<evidence type="ECO:0000313" key="3">
    <source>
        <dbReference type="Proteomes" id="UP000654075"/>
    </source>
</evidence>
<accession>A0A813DZQ9</accession>
<feature type="region of interest" description="Disordered" evidence="1">
    <location>
        <begin position="1"/>
        <end position="26"/>
    </location>
</feature>
<protein>
    <submittedName>
        <fullName evidence="2">Uncharacterized protein</fullName>
    </submittedName>
</protein>
<organism evidence="2 3">
    <name type="scientific">Polarella glacialis</name>
    <name type="common">Dinoflagellate</name>
    <dbReference type="NCBI Taxonomy" id="89957"/>
    <lineage>
        <taxon>Eukaryota</taxon>
        <taxon>Sar</taxon>
        <taxon>Alveolata</taxon>
        <taxon>Dinophyceae</taxon>
        <taxon>Suessiales</taxon>
        <taxon>Suessiaceae</taxon>
        <taxon>Polarella</taxon>
    </lineage>
</organism>
<comment type="caution">
    <text evidence="2">The sequence shown here is derived from an EMBL/GenBank/DDBJ whole genome shotgun (WGS) entry which is preliminary data.</text>
</comment>
<dbReference type="EMBL" id="CAJNNV010006045">
    <property type="protein sequence ID" value="CAE8593010.1"/>
    <property type="molecule type" value="Genomic_DNA"/>
</dbReference>
<feature type="compositionally biased region" description="Basic residues" evidence="1">
    <location>
        <begin position="1"/>
        <end position="13"/>
    </location>
</feature>
<evidence type="ECO:0000313" key="2">
    <source>
        <dbReference type="EMBL" id="CAE8593010.1"/>
    </source>
</evidence>
<gene>
    <name evidence="2" type="ORF">PGLA1383_LOCUS11624</name>
</gene>
<evidence type="ECO:0000256" key="1">
    <source>
        <dbReference type="SAM" id="MobiDB-lite"/>
    </source>
</evidence>
<name>A0A813DZQ9_POLGL</name>
<keyword evidence="3" id="KW-1185">Reference proteome</keyword>
<feature type="region of interest" description="Disordered" evidence="1">
    <location>
        <begin position="56"/>
        <end position="88"/>
    </location>
</feature>
<sequence>ARGLVRGRGRRVSPGRPRVDLGRAAGSQQRCRHECCPSQHVSRGRPHSLEVFSARGRGGWRHSHPCHAQPKRRQGWRQGQGQGQGRKR</sequence>
<feature type="non-terminal residue" evidence="2">
    <location>
        <position position="88"/>
    </location>
</feature>
<feature type="compositionally biased region" description="Basic residues" evidence="1">
    <location>
        <begin position="58"/>
        <end position="75"/>
    </location>
</feature>
<feature type="compositionally biased region" description="Gly residues" evidence="1">
    <location>
        <begin position="78"/>
        <end position="88"/>
    </location>
</feature>
<dbReference type="Proteomes" id="UP000654075">
    <property type="component" value="Unassembled WGS sequence"/>
</dbReference>
<reference evidence="2" key="1">
    <citation type="submission" date="2021-02" db="EMBL/GenBank/DDBJ databases">
        <authorList>
            <person name="Dougan E. K."/>
            <person name="Rhodes N."/>
            <person name="Thang M."/>
            <person name="Chan C."/>
        </authorList>
    </citation>
    <scope>NUCLEOTIDE SEQUENCE</scope>
</reference>
<proteinExistence type="predicted"/>